<reference evidence="4" key="1">
    <citation type="submission" date="2018-02" db="EMBL/GenBank/DDBJ databases">
        <authorList>
            <person name="Hausmann B."/>
        </authorList>
    </citation>
    <scope>NUCLEOTIDE SEQUENCE [LARGE SCALE GENOMIC DNA]</scope>
    <source>
        <strain evidence="4">Peat soil MAG SbF1</strain>
    </source>
</reference>
<proteinExistence type="predicted"/>
<dbReference type="Proteomes" id="UP000238916">
    <property type="component" value="Unassembled WGS sequence"/>
</dbReference>
<dbReference type="OrthoDB" id="9789070at2"/>
<feature type="domain" description="Transposase InsH N-terminal" evidence="1">
    <location>
        <begin position="36"/>
        <end position="119"/>
    </location>
</feature>
<name>A0A2U3LN52_9FIRM</name>
<evidence type="ECO:0000313" key="3">
    <source>
        <dbReference type="EMBL" id="SPF53308.1"/>
    </source>
</evidence>
<gene>
    <name evidence="3" type="ORF">SBF1_6540001</name>
</gene>
<dbReference type="EMBL" id="OMOF01000617">
    <property type="protein sequence ID" value="SPF53308.1"/>
    <property type="molecule type" value="Genomic_DNA"/>
</dbReference>
<evidence type="ECO:0000259" key="1">
    <source>
        <dbReference type="Pfam" id="PF05598"/>
    </source>
</evidence>
<dbReference type="Pfam" id="PF13751">
    <property type="entry name" value="DDE_Tnp_1_6"/>
    <property type="match status" value="1"/>
</dbReference>
<dbReference type="AlphaFoldDB" id="A0A2U3LN52"/>
<dbReference type="InterPro" id="IPR008490">
    <property type="entry name" value="Transposase_InsH_N"/>
</dbReference>
<evidence type="ECO:0000313" key="4">
    <source>
        <dbReference type="Proteomes" id="UP000238916"/>
    </source>
</evidence>
<dbReference type="Pfam" id="PF05598">
    <property type="entry name" value="DUF772"/>
    <property type="match status" value="1"/>
</dbReference>
<organism evidence="3 4">
    <name type="scientific">Candidatus Desulfosporosinus infrequens</name>
    <dbReference type="NCBI Taxonomy" id="2043169"/>
    <lineage>
        <taxon>Bacteria</taxon>
        <taxon>Bacillati</taxon>
        <taxon>Bacillota</taxon>
        <taxon>Clostridia</taxon>
        <taxon>Eubacteriales</taxon>
        <taxon>Desulfitobacteriaceae</taxon>
        <taxon>Desulfosporosinus</taxon>
    </lineage>
</organism>
<dbReference type="InterPro" id="IPR025668">
    <property type="entry name" value="Tnp_DDE_dom"/>
</dbReference>
<sequence>MFRKNDDHNQERLFSHFSQLDTRLQKRLLNTWAPVFYDNVFSKIDETPFAVLYCADNGRPNFPINILLALEFIKHWKDLTDEELLEQASFNYQVAYAIGLRDLGEEYIAPRTLYDFRERIYRHALLNGSDGDLIFDQFKKLTDHFFKLTGVKTDDQRTDSTFVTPNIQKAGRLSLAFDVLFHAVQICPQNILPDDLQAVIKPQFKTDLLYKTKSKGLQVRLENLLNLSGQLLSITKGMSDLVKRQPIVLLERFLKEQGIYNEINDKWTAKESGSSFANSLQSAHDPDATYRKKGRVGSTGYISNITETCNKENQAQLITDYNLEKNTVSDVEILKERMVEIKNRTGLKNMYADGGYYAESIEKVAQENNVTMHYSAMGGTKPKNDKVSFDQFNIKDYKIIITCPKEHQPNRTQFNENDKTLSAHFDVEVCKKCPLLDQCPIKLQKKEAVIRVSQKRLVADETRAKLEDGGRQYATSYRAAIEGTNSALKRGQSMGKLQVRGIHKSRVVVGLKMIGRNFQQAMHCLTRQAKKAAKVLKGIGNKLDIPLSRGESALVAS</sequence>
<evidence type="ECO:0000259" key="2">
    <source>
        <dbReference type="Pfam" id="PF13751"/>
    </source>
</evidence>
<dbReference type="PANTHER" id="PTHR33408">
    <property type="entry name" value="TRANSPOSASE"/>
    <property type="match status" value="1"/>
</dbReference>
<accession>A0A2U3LN52</accession>
<protein>
    <submittedName>
        <fullName evidence="3">Transposase</fullName>
    </submittedName>
</protein>
<feature type="domain" description="Transposase DDE" evidence="2">
    <location>
        <begin position="402"/>
        <end position="520"/>
    </location>
</feature>